<dbReference type="SMART" id="SM00515">
    <property type="entry name" value="eIF5C"/>
    <property type="match status" value="1"/>
</dbReference>
<evidence type="ECO:0000256" key="2">
    <source>
        <dbReference type="ARBA" id="ARBA00022540"/>
    </source>
</evidence>
<feature type="region of interest" description="Disordered" evidence="6">
    <location>
        <begin position="267"/>
        <end position="293"/>
    </location>
</feature>
<keyword evidence="3" id="KW-0597">Phosphoprotein</keyword>
<feature type="compositionally biased region" description="Basic and acidic residues" evidence="6">
    <location>
        <begin position="1172"/>
        <end position="1183"/>
    </location>
</feature>
<dbReference type="PANTHER" id="PTHR23253">
    <property type="entry name" value="EUKARYOTIC TRANSLATION INITIATION FACTOR 4 GAMMA"/>
    <property type="match status" value="1"/>
</dbReference>
<feature type="compositionally biased region" description="Polar residues" evidence="6">
    <location>
        <begin position="145"/>
        <end position="154"/>
    </location>
</feature>
<feature type="region of interest" description="Disordered" evidence="6">
    <location>
        <begin position="335"/>
        <end position="476"/>
    </location>
</feature>
<dbReference type="GO" id="GO:0016281">
    <property type="term" value="C:eukaryotic translation initiation factor 4F complex"/>
    <property type="evidence" value="ECO:0007669"/>
    <property type="project" value="TreeGrafter"/>
</dbReference>
<evidence type="ECO:0000256" key="5">
    <source>
        <dbReference type="ARBA" id="ARBA00022917"/>
    </source>
</evidence>
<dbReference type="SMART" id="SM00544">
    <property type="entry name" value="MA3"/>
    <property type="match status" value="1"/>
</dbReference>
<proteinExistence type="inferred from homology"/>
<feature type="region of interest" description="Disordered" evidence="6">
    <location>
        <begin position="674"/>
        <end position="701"/>
    </location>
</feature>
<feature type="compositionally biased region" description="Low complexity" evidence="6">
    <location>
        <begin position="219"/>
        <end position="230"/>
    </location>
</feature>
<evidence type="ECO:0000256" key="4">
    <source>
        <dbReference type="ARBA" id="ARBA00022845"/>
    </source>
</evidence>
<sequence>MSGRGRQSSSPPQQGQRQIQPLNLVYQIAGQGPEEYSYNQQGIVYNNELAPSGKFAMQTGHPQQNQYNMYAQQRPQGMSAMSANSQPFYSNPSSQMRPRFNAPSSQMYMQNAQMSMYPQQVTLINANAVPFQMTQQMPGPRYPSAMTTNQSSMYPSVPPQNMPYQAHNPAVYFTQPQNTNRPPSAQPPTNVQKPARKGIPIIDPVSGEDITANLKPAKSEASTSDSSSRSTPVNVGEVSVSQPPAAQSPYNLNVAAQFAAQVAATLDKDKDHAHHPPDQQGAPGDYPHPQAPATAVDKTHVVPPQGQINTKPITALPGLANGETPVTVQVPNTLPAQHHTSVPDSSGGYSYSSKVSSKSDVTLPRTVPAASQQAPVRQISAEPVQQATDSVHSVSASDTTKSASVRTEATPEVRVVPPTPVEKTSPEIAEKPTNSSEAKTAESIIPGKKEKSKKKPRDINKRGEMIQGTEFDAYVDDTPLQKEEPVEKEKPALAVSQPEPIVTSPVVIEPAVKPEVSVPAHKEAPTPTFKEPLPVTVTTKTAAATEDVVPKVEISIEDACESEHQDVLEDDLEEGEIRDDEEEDETLAMLRYKYQEDQWSPLNPEGKKHYDREFLLQFQFDSAAITKPAGLPDLPDVILDKPIVSTGRPYIKEMPSGPGADFADFTPKYYWPGASGGSKSRSGMPRQPSNQKNKSSSAPTRQINLSISKDIELHKAEKAWKPGHLEPNKEKEVEIDDATEDLYKKTRSILNKLTPQKFQVLLSQMQALKIDTESKLKGVIDLVFEKAISEPNFSVAYANMCRCLSMFKVQSDSKSNEMVNFRAVLLTRCQREFEKDKSSEAVFVTKREEIEKCEDAVKKEELKHDLDYEESKAKRRSLGNIRFIGELFKLKMLTENIMHDCVFKLLRSKDAESLECLCRLLTTIGKELDSDKARPRMDQYFQQMDKIVNDKKNSARVRFMLQDMIDLRKNNWIPRRVDNNPKTIDQIHKEVEKENQEKAFLSQQAQMQNKSQGGRGGRRGPPSGQMGGQAGSDGWNMVGAQRTPLKVDRSIDPSKMKISRQNVDDSIQLGPGGGAGRFAGWGRGSTGGTAGGRASMEKEKQQQNTAPANRFSALSKPEEDSSRRVGGSSPARGDSRGSRGGFGRPNLSMQLSQEQEREKAVAATKAIVANQHQEEYVSREGRGRGRGSSAEPRPTTVTPPPAVVPSNNAKVLPHDEMEKKTKAILDEYFQIHDVKEAQDCVKEIAEANHRHFVSSAMNHVLERSSQSRKQTGFLLHGLVKQQIISVDSYISGLLEVLEFAEDLEIDIPKIWQYYGEMISPMIQDSSVPLSFLKTAVGPLSQTNKAGVLLAEILHDASHREGHKKVAGLWTSSGLTWSDFVPRNQIEQFLQDKGLEFTKGGDSAPSTPTTGLPIVQISERLHELIVDKRLNNEAVFDWIESNVDEPTIKSKKFIRALMTAVCTSAIKGDKGKEKLEPKDLSARNDLLQKYLDHQPEFELQALYALQVLITRLEHPQGLLRGMFDILYDDDVISEDAFMQWERSDEEPEGKGTALKQVVQFFTWLNEAEEDS</sequence>
<feature type="region of interest" description="Disordered" evidence="6">
    <location>
        <begin position="1"/>
        <end position="21"/>
    </location>
</feature>
<feature type="region of interest" description="Disordered" evidence="6">
    <location>
        <begin position="1003"/>
        <end position="1208"/>
    </location>
</feature>
<dbReference type="Pfam" id="PF02020">
    <property type="entry name" value="W2"/>
    <property type="match status" value="1"/>
</dbReference>
<keyword evidence="5" id="KW-0648">Protein biosynthesis</keyword>
<reference evidence="9" key="2">
    <citation type="submission" date="2020-11" db="EMBL/GenBank/DDBJ databases">
        <authorList>
            <person name="McCartney M.A."/>
            <person name="Auch B."/>
            <person name="Kono T."/>
            <person name="Mallez S."/>
            <person name="Becker A."/>
            <person name="Gohl D.M."/>
            <person name="Silverstein K.A.T."/>
            <person name="Koren S."/>
            <person name="Bechman K.B."/>
            <person name="Herman A."/>
            <person name="Abrahante J.E."/>
            <person name="Garbe J."/>
        </authorList>
    </citation>
    <scope>NUCLEOTIDE SEQUENCE</scope>
    <source>
        <strain evidence="9">Duluth1</strain>
        <tissue evidence="9">Whole animal</tissue>
    </source>
</reference>
<dbReference type="Pfam" id="PF02847">
    <property type="entry name" value="MA3"/>
    <property type="match status" value="1"/>
</dbReference>
<feature type="compositionally biased region" description="Basic and acidic residues" evidence="6">
    <location>
        <begin position="1045"/>
        <end position="1055"/>
    </location>
</feature>
<dbReference type="InterPro" id="IPR003890">
    <property type="entry name" value="MIF4G-like_typ-3"/>
</dbReference>
<organism evidence="9 10">
    <name type="scientific">Dreissena polymorpha</name>
    <name type="common">Zebra mussel</name>
    <name type="synonym">Mytilus polymorpha</name>
    <dbReference type="NCBI Taxonomy" id="45954"/>
    <lineage>
        <taxon>Eukaryota</taxon>
        <taxon>Metazoa</taxon>
        <taxon>Spiralia</taxon>
        <taxon>Lophotrochozoa</taxon>
        <taxon>Mollusca</taxon>
        <taxon>Bivalvia</taxon>
        <taxon>Autobranchia</taxon>
        <taxon>Heteroconchia</taxon>
        <taxon>Euheterodonta</taxon>
        <taxon>Imparidentia</taxon>
        <taxon>Neoheterodontei</taxon>
        <taxon>Myida</taxon>
        <taxon>Dreissenoidea</taxon>
        <taxon>Dreissenidae</taxon>
        <taxon>Dreissena</taxon>
    </lineage>
</organism>
<dbReference type="InterPro" id="IPR003307">
    <property type="entry name" value="W2_domain"/>
</dbReference>
<comment type="caution">
    <text evidence="9">The sequence shown here is derived from an EMBL/GenBank/DDBJ whole genome shotgun (WGS) entry which is preliminary data.</text>
</comment>
<feature type="compositionally biased region" description="Polar residues" evidence="6">
    <location>
        <begin position="383"/>
        <end position="405"/>
    </location>
</feature>
<feature type="domain" description="MI" evidence="8">
    <location>
        <begin position="1216"/>
        <end position="1337"/>
    </location>
</feature>
<feature type="compositionally biased region" description="Low complexity" evidence="6">
    <location>
        <begin position="407"/>
        <end position="416"/>
    </location>
</feature>
<dbReference type="PROSITE" id="PS51366">
    <property type="entry name" value="MI"/>
    <property type="match status" value="1"/>
</dbReference>
<accession>A0A9D4JS11</accession>
<feature type="compositionally biased region" description="Polar residues" evidence="6">
    <location>
        <begin position="174"/>
        <end position="192"/>
    </location>
</feature>
<feature type="compositionally biased region" description="Polar residues" evidence="6">
    <location>
        <begin position="677"/>
        <end position="701"/>
    </location>
</feature>
<dbReference type="OrthoDB" id="514777at2759"/>
<dbReference type="SMART" id="SM00543">
    <property type="entry name" value="MIF4G"/>
    <property type="match status" value="1"/>
</dbReference>
<dbReference type="GO" id="GO:0003729">
    <property type="term" value="F:mRNA binding"/>
    <property type="evidence" value="ECO:0007669"/>
    <property type="project" value="TreeGrafter"/>
</dbReference>
<dbReference type="Pfam" id="PF21140">
    <property type="entry name" value="eIF4G1-like_eIF4E-bd"/>
    <property type="match status" value="1"/>
</dbReference>
<feature type="domain" description="W2" evidence="7">
    <location>
        <begin position="1410"/>
        <end position="1570"/>
    </location>
</feature>
<comment type="similarity">
    <text evidence="1">Belongs to the eukaryotic initiation factor 4G family.</text>
</comment>
<gene>
    <name evidence="9" type="ORF">DPMN_123942</name>
</gene>
<dbReference type="InterPro" id="IPR016024">
    <property type="entry name" value="ARM-type_fold"/>
</dbReference>
<evidence type="ECO:0000256" key="1">
    <source>
        <dbReference type="ARBA" id="ARBA00005775"/>
    </source>
</evidence>
<dbReference type="PANTHER" id="PTHR23253:SF78">
    <property type="entry name" value="EUKARYOTIC TRANSLATION INITIATION FACTOR 4G1, ISOFORM B-RELATED"/>
    <property type="match status" value="1"/>
</dbReference>
<dbReference type="Gene3D" id="1.25.40.180">
    <property type="match status" value="3"/>
</dbReference>
<name>A0A9D4JS11_DREPO</name>
<dbReference type="FunFam" id="1.25.40.180:FF:000042">
    <property type="entry name" value="Eukaryotic translation initiation factor 4 gamma"/>
    <property type="match status" value="1"/>
</dbReference>
<dbReference type="InterPro" id="IPR049485">
    <property type="entry name" value="eIF4G1-like_eIF4E-bd"/>
</dbReference>
<dbReference type="InterPro" id="IPR003891">
    <property type="entry name" value="Initiation_fac_eIF4g_MI"/>
</dbReference>
<dbReference type="Proteomes" id="UP000828390">
    <property type="component" value="Unassembled WGS sequence"/>
</dbReference>
<keyword evidence="2" id="KW-0396">Initiation factor</keyword>
<feature type="compositionally biased region" description="Gly residues" evidence="6">
    <location>
        <begin position="1070"/>
        <end position="1091"/>
    </location>
</feature>
<feature type="compositionally biased region" description="Low complexity" evidence="6">
    <location>
        <begin position="1187"/>
        <end position="1196"/>
    </location>
</feature>
<evidence type="ECO:0000256" key="6">
    <source>
        <dbReference type="SAM" id="MobiDB-lite"/>
    </source>
</evidence>
<dbReference type="FunFam" id="1.25.40.180:FF:000003">
    <property type="entry name" value="Putative eukaryotic translation initiation factor 4 gamma 1"/>
    <property type="match status" value="1"/>
</dbReference>
<dbReference type="GO" id="GO:0003743">
    <property type="term" value="F:translation initiation factor activity"/>
    <property type="evidence" value="ECO:0007669"/>
    <property type="project" value="UniProtKB-KW"/>
</dbReference>
<dbReference type="Pfam" id="PF02854">
    <property type="entry name" value="MIF4G"/>
    <property type="match status" value="1"/>
</dbReference>
<evidence type="ECO:0000256" key="3">
    <source>
        <dbReference type="ARBA" id="ARBA00022553"/>
    </source>
</evidence>
<dbReference type="EMBL" id="JAIWYP010000005">
    <property type="protein sequence ID" value="KAH3822171.1"/>
    <property type="molecule type" value="Genomic_DNA"/>
</dbReference>
<dbReference type="PROSITE" id="PS51363">
    <property type="entry name" value="W2"/>
    <property type="match status" value="1"/>
</dbReference>
<feature type="compositionally biased region" description="Low complexity" evidence="6">
    <location>
        <begin position="344"/>
        <end position="361"/>
    </location>
</feature>
<dbReference type="SUPFAM" id="SSF48371">
    <property type="entry name" value="ARM repeat"/>
    <property type="match status" value="3"/>
</dbReference>
<feature type="region of interest" description="Disordered" evidence="6">
    <location>
        <begin position="139"/>
        <end position="244"/>
    </location>
</feature>
<keyword evidence="10" id="KW-1185">Reference proteome</keyword>
<protein>
    <submittedName>
        <fullName evidence="9">Uncharacterized protein</fullName>
    </submittedName>
</protein>
<dbReference type="CDD" id="cd11559">
    <property type="entry name" value="W2_eIF4G1_like"/>
    <property type="match status" value="1"/>
</dbReference>
<evidence type="ECO:0000313" key="9">
    <source>
        <dbReference type="EMBL" id="KAH3822171.1"/>
    </source>
</evidence>
<evidence type="ECO:0000259" key="8">
    <source>
        <dbReference type="PROSITE" id="PS51366"/>
    </source>
</evidence>
<evidence type="ECO:0000313" key="10">
    <source>
        <dbReference type="Proteomes" id="UP000828390"/>
    </source>
</evidence>
<dbReference type="GO" id="GO:0006417">
    <property type="term" value="P:regulation of translation"/>
    <property type="evidence" value="ECO:0007669"/>
    <property type="project" value="UniProtKB-KW"/>
</dbReference>
<evidence type="ECO:0000259" key="7">
    <source>
        <dbReference type="PROSITE" id="PS51363"/>
    </source>
</evidence>
<dbReference type="FunFam" id="1.25.40.180:FF:000001">
    <property type="entry name" value="Eukaryotic translation initiation factor 4 gamma, 3, putative"/>
    <property type="match status" value="1"/>
</dbReference>
<reference evidence="9" key="1">
    <citation type="journal article" date="2019" name="bioRxiv">
        <title>The Genome of the Zebra Mussel, Dreissena polymorpha: A Resource for Invasive Species Research.</title>
        <authorList>
            <person name="McCartney M.A."/>
            <person name="Auch B."/>
            <person name="Kono T."/>
            <person name="Mallez S."/>
            <person name="Zhang Y."/>
            <person name="Obille A."/>
            <person name="Becker A."/>
            <person name="Abrahante J.E."/>
            <person name="Garbe J."/>
            <person name="Badalamenti J.P."/>
            <person name="Herman A."/>
            <person name="Mangelson H."/>
            <person name="Liachko I."/>
            <person name="Sullivan S."/>
            <person name="Sone E.D."/>
            <person name="Koren S."/>
            <person name="Silverstein K.A.T."/>
            <person name="Beckman K.B."/>
            <person name="Gohl D.M."/>
        </authorList>
    </citation>
    <scope>NUCLEOTIDE SEQUENCE</scope>
    <source>
        <strain evidence="9">Duluth1</strain>
        <tissue evidence="9">Whole animal</tissue>
    </source>
</reference>
<feature type="compositionally biased region" description="Basic and acidic residues" evidence="6">
    <location>
        <begin position="267"/>
        <end position="277"/>
    </location>
</feature>
<keyword evidence="4" id="KW-0810">Translation regulation</keyword>